<geneLocation type="plasmid" evidence="2 3">
    <name>pMGMM8_4</name>
</geneLocation>
<dbReference type="EMBL" id="CP133194">
    <property type="protein sequence ID" value="WMN02178.1"/>
    <property type="molecule type" value="Genomic_DNA"/>
</dbReference>
<evidence type="ECO:0000313" key="3">
    <source>
        <dbReference type="Proteomes" id="UP001230933"/>
    </source>
</evidence>
<reference evidence="2" key="1">
    <citation type="submission" date="2023-08" db="EMBL/GenBank/DDBJ databases">
        <title>Isolation and Characterization of Rhodococcus erythropolis MGMM8.</title>
        <authorList>
            <person name="Diabankana R.G.C."/>
            <person name="Afordoanyi D.M."/>
            <person name="Validov S.Z."/>
        </authorList>
    </citation>
    <scope>NUCLEOTIDE SEQUENCE</scope>
    <source>
        <strain evidence="2">MGMM8</strain>
        <plasmid evidence="2">pMGMM8_4</plasmid>
    </source>
</reference>
<dbReference type="AlphaFoldDB" id="A0AAX4A0A9"/>
<sequence length="116" mass="12244">MAENENTSSPKDLAIPANPDSAPADGPTTERKALKVFDLHTICHAADGIGGLFVEDGEFTVAMAEHCGCGEVERFVALLQALDHYSIAAALLEHHIEFDQCEPSSHPEAAAVFAAA</sequence>
<protein>
    <submittedName>
        <fullName evidence="2">Uncharacterized protein</fullName>
    </submittedName>
</protein>
<dbReference type="Proteomes" id="UP001230933">
    <property type="component" value="Plasmid pMGMM8_4"/>
</dbReference>
<evidence type="ECO:0000313" key="2">
    <source>
        <dbReference type="EMBL" id="WMN02178.1"/>
    </source>
</evidence>
<accession>A0AAX4A0A9</accession>
<feature type="region of interest" description="Disordered" evidence="1">
    <location>
        <begin position="1"/>
        <end position="28"/>
    </location>
</feature>
<keyword evidence="2" id="KW-0614">Plasmid</keyword>
<proteinExistence type="predicted"/>
<gene>
    <name evidence="2" type="ORF">QIE55_33540</name>
</gene>
<evidence type="ECO:0000256" key="1">
    <source>
        <dbReference type="SAM" id="MobiDB-lite"/>
    </source>
</evidence>
<name>A0AAX4A0A9_RHOER</name>
<organism evidence="2 3">
    <name type="scientific">Rhodococcus erythropolis</name>
    <name type="common">Arthrobacter picolinophilus</name>
    <dbReference type="NCBI Taxonomy" id="1833"/>
    <lineage>
        <taxon>Bacteria</taxon>
        <taxon>Bacillati</taxon>
        <taxon>Actinomycetota</taxon>
        <taxon>Actinomycetes</taxon>
        <taxon>Mycobacteriales</taxon>
        <taxon>Nocardiaceae</taxon>
        <taxon>Rhodococcus</taxon>
        <taxon>Rhodococcus erythropolis group</taxon>
    </lineage>
</organism>
<feature type="compositionally biased region" description="Polar residues" evidence="1">
    <location>
        <begin position="1"/>
        <end position="10"/>
    </location>
</feature>
<dbReference type="RefSeq" id="WP_308372685.1">
    <property type="nucleotide sequence ID" value="NZ_CP133194.1"/>
</dbReference>